<gene>
    <name evidence="2" type="ORF">EXIGLDRAFT_589612</name>
</gene>
<evidence type="ECO:0000313" key="2">
    <source>
        <dbReference type="EMBL" id="KZV83197.1"/>
    </source>
</evidence>
<organism evidence="2 3">
    <name type="scientific">Exidia glandulosa HHB12029</name>
    <dbReference type="NCBI Taxonomy" id="1314781"/>
    <lineage>
        <taxon>Eukaryota</taxon>
        <taxon>Fungi</taxon>
        <taxon>Dikarya</taxon>
        <taxon>Basidiomycota</taxon>
        <taxon>Agaricomycotina</taxon>
        <taxon>Agaricomycetes</taxon>
        <taxon>Auriculariales</taxon>
        <taxon>Exidiaceae</taxon>
        <taxon>Exidia</taxon>
    </lineage>
</organism>
<feature type="non-terminal residue" evidence="2">
    <location>
        <position position="190"/>
    </location>
</feature>
<feature type="domain" description="HMG" evidence="1">
    <location>
        <begin position="5"/>
        <end position="129"/>
    </location>
</feature>
<dbReference type="InParanoid" id="A0A165CVB4"/>
<proteinExistence type="predicted"/>
<feature type="non-terminal residue" evidence="2">
    <location>
        <position position="1"/>
    </location>
</feature>
<dbReference type="EMBL" id="KV426284">
    <property type="protein sequence ID" value="KZV83197.1"/>
    <property type="molecule type" value="Genomic_DNA"/>
</dbReference>
<reference evidence="2 3" key="1">
    <citation type="journal article" date="2016" name="Mol. Biol. Evol.">
        <title>Comparative Genomics of Early-Diverging Mushroom-Forming Fungi Provides Insights into the Origins of Lignocellulose Decay Capabilities.</title>
        <authorList>
            <person name="Nagy L.G."/>
            <person name="Riley R."/>
            <person name="Tritt A."/>
            <person name="Adam C."/>
            <person name="Daum C."/>
            <person name="Floudas D."/>
            <person name="Sun H."/>
            <person name="Yadav J.S."/>
            <person name="Pangilinan J."/>
            <person name="Larsson K.H."/>
            <person name="Matsuura K."/>
            <person name="Barry K."/>
            <person name="Labutti K."/>
            <person name="Kuo R."/>
            <person name="Ohm R.A."/>
            <person name="Bhattacharya S.S."/>
            <person name="Shirouzu T."/>
            <person name="Yoshinaga Y."/>
            <person name="Martin F.M."/>
            <person name="Grigoriev I.V."/>
            <person name="Hibbett D.S."/>
        </authorList>
    </citation>
    <scope>NUCLEOTIDE SEQUENCE [LARGE SCALE GENOMIC DNA]</scope>
    <source>
        <strain evidence="2 3">HHB12029</strain>
    </source>
</reference>
<dbReference type="Proteomes" id="UP000077266">
    <property type="component" value="Unassembled WGS sequence"/>
</dbReference>
<dbReference type="InterPro" id="IPR040648">
    <property type="entry name" value="HMGXB3_CxC4"/>
</dbReference>
<name>A0A165CVB4_EXIGL</name>
<accession>A0A165CVB4</accession>
<protein>
    <recommendedName>
        <fullName evidence="1">HMG domain-containing protein</fullName>
    </recommendedName>
</protein>
<keyword evidence="3" id="KW-1185">Reference proteome</keyword>
<sequence>LPPVLKLGKEARCRCGAVVDDSTPITTMDCIVYDHCGATRTSLEVRRCPRCPSKSRMSAGPDLGELGLFNYNNSTIISHALLNKYDAMVSASETTFHAFCLIMAREYEMYGSPLEFMGEDRFRTCWFSFLQLQTCGDAFTCTVCGDAPRVVIVDGVTVGFQKRKQTSTLRPPTHACATSACHSNVRVPKK</sequence>
<evidence type="ECO:0000313" key="3">
    <source>
        <dbReference type="Proteomes" id="UP000077266"/>
    </source>
</evidence>
<dbReference type="OrthoDB" id="5598737at2759"/>
<dbReference type="AlphaFoldDB" id="A0A165CVB4"/>
<evidence type="ECO:0000259" key="1">
    <source>
        <dbReference type="Pfam" id="PF18717"/>
    </source>
</evidence>
<dbReference type="Pfam" id="PF18717">
    <property type="entry name" value="CxC4"/>
    <property type="match status" value="1"/>
</dbReference>